<dbReference type="Proteomes" id="UP000325313">
    <property type="component" value="Unassembled WGS sequence"/>
</dbReference>
<evidence type="ECO:0000313" key="3">
    <source>
        <dbReference type="Proteomes" id="UP000325313"/>
    </source>
</evidence>
<organism evidence="2 3">
    <name type="scientific">Puccinia graminis f. sp. tritici</name>
    <dbReference type="NCBI Taxonomy" id="56615"/>
    <lineage>
        <taxon>Eukaryota</taxon>
        <taxon>Fungi</taxon>
        <taxon>Dikarya</taxon>
        <taxon>Basidiomycota</taxon>
        <taxon>Pucciniomycotina</taxon>
        <taxon>Pucciniomycetes</taxon>
        <taxon>Pucciniales</taxon>
        <taxon>Pucciniaceae</taxon>
        <taxon>Puccinia</taxon>
    </lineage>
</organism>
<gene>
    <name evidence="2" type="ORF">PGTUg99_002963</name>
</gene>
<accession>A0A5B0QKC0</accession>
<evidence type="ECO:0000256" key="1">
    <source>
        <dbReference type="SAM" id="MobiDB-lite"/>
    </source>
</evidence>
<sequence>MMVVESTGGPDGLVGANRLAADNTDYDIGILFPTSDSEVEIIRPIPRAPKRQIGDTEINSLSKEPAKKKRPSDRRPALFQTTPLIAQAVTVNCFDSLCRKQFCTCPTIAESTELAMNASGDVIGTEEDQLRFKSKCETSGQSALKQMVEVMKKIQNRSEFAKNCSPMTMEEYMQSVYSILKMVDVTSQGVHLTPAPQVLSALEAGRMNGQETEKLLMDLQTAGWGYLKRVNSLVTEDKHRHSFCLRSSSWSLDLYKNRCWRSLDTVLDNCPSLKVKRQIR</sequence>
<protein>
    <submittedName>
        <fullName evidence="2">Uncharacterized protein</fullName>
    </submittedName>
</protein>
<proteinExistence type="predicted"/>
<dbReference type="AlphaFoldDB" id="A0A5B0QKC0"/>
<dbReference type="EMBL" id="VDEP01000276">
    <property type="protein sequence ID" value="KAA1113600.1"/>
    <property type="molecule type" value="Genomic_DNA"/>
</dbReference>
<reference evidence="2 3" key="1">
    <citation type="submission" date="2019-05" db="EMBL/GenBank/DDBJ databases">
        <title>Emergence of the Ug99 lineage of the wheat stem rust pathogen through somatic hybridization.</title>
        <authorList>
            <person name="Li F."/>
            <person name="Upadhyaya N.M."/>
            <person name="Sperschneider J."/>
            <person name="Matny O."/>
            <person name="Nguyen-Phuc H."/>
            <person name="Mago R."/>
            <person name="Raley C."/>
            <person name="Miller M.E."/>
            <person name="Silverstein K.A.T."/>
            <person name="Henningsen E."/>
            <person name="Hirsch C.D."/>
            <person name="Visser B."/>
            <person name="Pretorius Z.A."/>
            <person name="Steffenson B.J."/>
            <person name="Schwessinger B."/>
            <person name="Dodds P.N."/>
            <person name="Figueroa M."/>
        </authorList>
    </citation>
    <scope>NUCLEOTIDE SEQUENCE [LARGE SCALE GENOMIC DNA]</scope>
    <source>
        <strain evidence="2 3">Ug99</strain>
    </source>
</reference>
<name>A0A5B0QKC0_PUCGR</name>
<comment type="caution">
    <text evidence="2">The sequence shown here is derived from an EMBL/GenBank/DDBJ whole genome shotgun (WGS) entry which is preliminary data.</text>
</comment>
<feature type="region of interest" description="Disordered" evidence="1">
    <location>
        <begin position="44"/>
        <end position="75"/>
    </location>
</feature>
<evidence type="ECO:0000313" key="2">
    <source>
        <dbReference type="EMBL" id="KAA1113600.1"/>
    </source>
</evidence>